<evidence type="ECO:0000256" key="2">
    <source>
        <dbReference type="ARBA" id="ARBA00023015"/>
    </source>
</evidence>
<dbReference type="SMART" id="SM00448">
    <property type="entry name" value="REC"/>
    <property type="match status" value="1"/>
</dbReference>
<sequence length="211" mass="23324">MTKLLLYEDNAPLRESLSLLLNHAEGFTVAGAFPTCDQALTDLEKLQPDIVLMDIDMPGIGGIAGLKLIKSHYPDVKVIMLTVFDDNQNVFEAMKAGADGYLLKKTPPAKLLEAMQDVCDGGAPMTSSVARQVLQLFAQPPQTAPPKDYQLSEREKDVLQGLVNGYSYKMIAAELYISLETVRSHIKKIYEKLQVHSKTEALNKVYKGKIL</sequence>
<dbReference type="SUPFAM" id="SSF52172">
    <property type="entry name" value="CheY-like"/>
    <property type="match status" value="1"/>
</dbReference>
<dbReference type="InterPro" id="IPR000792">
    <property type="entry name" value="Tscrpt_reg_LuxR_C"/>
</dbReference>
<dbReference type="InterPro" id="IPR011006">
    <property type="entry name" value="CheY-like_superfamily"/>
</dbReference>
<dbReference type="InterPro" id="IPR058245">
    <property type="entry name" value="NreC/VraR/RcsB-like_REC"/>
</dbReference>
<evidence type="ECO:0000256" key="4">
    <source>
        <dbReference type="ARBA" id="ARBA00023163"/>
    </source>
</evidence>
<dbReference type="Pfam" id="PF00196">
    <property type="entry name" value="GerE"/>
    <property type="match status" value="1"/>
</dbReference>
<dbReference type="CDD" id="cd06170">
    <property type="entry name" value="LuxR_C_like"/>
    <property type="match status" value="1"/>
</dbReference>
<keyword evidence="4" id="KW-0804">Transcription</keyword>
<dbReference type="PROSITE" id="PS50043">
    <property type="entry name" value="HTH_LUXR_2"/>
    <property type="match status" value="1"/>
</dbReference>
<evidence type="ECO:0000313" key="8">
    <source>
        <dbReference type="EMBL" id="RNI26856.1"/>
    </source>
</evidence>
<dbReference type="GO" id="GO:0006355">
    <property type="term" value="P:regulation of DNA-templated transcription"/>
    <property type="evidence" value="ECO:0007669"/>
    <property type="project" value="InterPro"/>
</dbReference>
<dbReference type="SUPFAM" id="SSF46894">
    <property type="entry name" value="C-terminal effector domain of the bipartite response regulators"/>
    <property type="match status" value="1"/>
</dbReference>
<dbReference type="GO" id="GO:0003677">
    <property type="term" value="F:DNA binding"/>
    <property type="evidence" value="ECO:0007669"/>
    <property type="project" value="UniProtKB-KW"/>
</dbReference>
<dbReference type="AlphaFoldDB" id="A0A3M9MMT6"/>
<dbReference type="RefSeq" id="WP_123126863.1">
    <property type="nucleotide sequence ID" value="NZ_RJJD01000005.1"/>
</dbReference>
<protein>
    <submittedName>
        <fullName evidence="8">DNA-binding response regulator</fullName>
    </submittedName>
</protein>
<evidence type="ECO:0000256" key="3">
    <source>
        <dbReference type="ARBA" id="ARBA00023125"/>
    </source>
</evidence>
<name>A0A3M9MMT6_9BACT</name>
<evidence type="ECO:0000256" key="1">
    <source>
        <dbReference type="ARBA" id="ARBA00022553"/>
    </source>
</evidence>
<dbReference type="PROSITE" id="PS50110">
    <property type="entry name" value="RESPONSE_REGULATORY"/>
    <property type="match status" value="1"/>
</dbReference>
<accession>A0A3M9MMT6</accession>
<dbReference type="InterPro" id="IPR001789">
    <property type="entry name" value="Sig_transdc_resp-reg_receiver"/>
</dbReference>
<dbReference type="PANTHER" id="PTHR43214:SF24">
    <property type="entry name" value="TRANSCRIPTIONAL REGULATORY PROTEIN NARL-RELATED"/>
    <property type="match status" value="1"/>
</dbReference>
<dbReference type="OrthoDB" id="9797341at2"/>
<dbReference type="PRINTS" id="PR00038">
    <property type="entry name" value="HTHLUXR"/>
</dbReference>
<evidence type="ECO:0000256" key="5">
    <source>
        <dbReference type="PROSITE-ProRule" id="PRU00169"/>
    </source>
</evidence>
<keyword evidence="2" id="KW-0805">Transcription regulation</keyword>
<comment type="caution">
    <text evidence="8">The sequence shown here is derived from an EMBL/GenBank/DDBJ whole genome shotgun (WGS) entry which is preliminary data.</text>
</comment>
<evidence type="ECO:0000259" key="6">
    <source>
        <dbReference type="PROSITE" id="PS50043"/>
    </source>
</evidence>
<keyword evidence="9" id="KW-1185">Reference proteome</keyword>
<dbReference type="SMART" id="SM00421">
    <property type="entry name" value="HTH_LUXR"/>
    <property type="match status" value="1"/>
</dbReference>
<dbReference type="GO" id="GO:0000160">
    <property type="term" value="P:phosphorelay signal transduction system"/>
    <property type="evidence" value="ECO:0007669"/>
    <property type="project" value="InterPro"/>
</dbReference>
<reference evidence="8 9" key="1">
    <citation type="submission" date="2018-11" db="EMBL/GenBank/DDBJ databases">
        <title>Rufibacter latericius sp. nov., isolated from water in Baiyang Lake.</title>
        <authorList>
            <person name="Yang Y."/>
        </authorList>
    </citation>
    <scope>NUCLEOTIDE SEQUENCE [LARGE SCALE GENOMIC DNA]</scope>
    <source>
        <strain evidence="8 9">R-22-1c-1</strain>
    </source>
</reference>
<evidence type="ECO:0000313" key="9">
    <source>
        <dbReference type="Proteomes" id="UP000272117"/>
    </source>
</evidence>
<dbReference type="Proteomes" id="UP000272117">
    <property type="component" value="Unassembled WGS sequence"/>
</dbReference>
<dbReference type="CDD" id="cd17535">
    <property type="entry name" value="REC_NarL-like"/>
    <property type="match status" value="1"/>
</dbReference>
<evidence type="ECO:0000259" key="7">
    <source>
        <dbReference type="PROSITE" id="PS50110"/>
    </source>
</evidence>
<dbReference type="PANTHER" id="PTHR43214">
    <property type="entry name" value="TWO-COMPONENT RESPONSE REGULATOR"/>
    <property type="match status" value="1"/>
</dbReference>
<feature type="modified residue" description="4-aspartylphosphate" evidence="5">
    <location>
        <position position="54"/>
    </location>
</feature>
<gene>
    <name evidence="8" type="ORF">EFB08_10275</name>
</gene>
<dbReference type="Pfam" id="PF00072">
    <property type="entry name" value="Response_reg"/>
    <property type="match status" value="1"/>
</dbReference>
<dbReference type="Gene3D" id="3.40.50.2300">
    <property type="match status" value="1"/>
</dbReference>
<keyword evidence="1 5" id="KW-0597">Phosphoprotein</keyword>
<keyword evidence="3 8" id="KW-0238">DNA-binding</keyword>
<feature type="domain" description="HTH luxR-type" evidence="6">
    <location>
        <begin position="144"/>
        <end position="209"/>
    </location>
</feature>
<dbReference type="InterPro" id="IPR039420">
    <property type="entry name" value="WalR-like"/>
</dbReference>
<feature type="domain" description="Response regulatory" evidence="7">
    <location>
        <begin position="3"/>
        <end position="119"/>
    </location>
</feature>
<organism evidence="8 9">
    <name type="scientific">Rufibacter latericius</name>
    <dbReference type="NCBI Taxonomy" id="2487040"/>
    <lineage>
        <taxon>Bacteria</taxon>
        <taxon>Pseudomonadati</taxon>
        <taxon>Bacteroidota</taxon>
        <taxon>Cytophagia</taxon>
        <taxon>Cytophagales</taxon>
        <taxon>Hymenobacteraceae</taxon>
        <taxon>Rufibacter</taxon>
    </lineage>
</organism>
<proteinExistence type="predicted"/>
<dbReference type="EMBL" id="RJJD01000005">
    <property type="protein sequence ID" value="RNI26856.1"/>
    <property type="molecule type" value="Genomic_DNA"/>
</dbReference>
<dbReference type="InterPro" id="IPR016032">
    <property type="entry name" value="Sig_transdc_resp-reg_C-effctor"/>
</dbReference>